<sequence>MTGLVEDARLLTSELVTNALEHGDGSSDIVVRFVIAVVARGGVSGRRLS</sequence>
<evidence type="ECO:0008006" key="3">
    <source>
        <dbReference type="Google" id="ProtNLM"/>
    </source>
</evidence>
<protein>
    <recommendedName>
        <fullName evidence="3">Histidine kinase-like ATPase domain-containing protein</fullName>
    </recommendedName>
</protein>
<gene>
    <name evidence="1" type="ORF">NMN56_004560</name>
</gene>
<dbReference type="InterPro" id="IPR036890">
    <property type="entry name" value="HATPase_C_sf"/>
</dbReference>
<keyword evidence="2" id="KW-1185">Reference proteome</keyword>
<dbReference type="RefSeq" id="WP_274039073.1">
    <property type="nucleotide sequence ID" value="NZ_JANCPR020000004.1"/>
</dbReference>
<dbReference type="EMBL" id="JANCPR020000004">
    <property type="protein sequence ID" value="MDJ1131242.1"/>
    <property type="molecule type" value="Genomic_DNA"/>
</dbReference>
<organism evidence="1 2">
    <name type="scientific">Streptomyces iconiensis</name>
    <dbReference type="NCBI Taxonomy" id="1384038"/>
    <lineage>
        <taxon>Bacteria</taxon>
        <taxon>Bacillati</taxon>
        <taxon>Actinomycetota</taxon>
        <taxon>Actinomycetes</taxon>
        <taxon>Kitasatosporales</taxon>
        <taxon>Streptomycetaceae</taxon>
        <taxon>Streptomyces</taxon>
    </lineage>
</organism>
<accession>A0ABT6ZQA3</accession>
<dbReference type="Gene3D" id="3.30.565.10">
    <property type="entry name" value="Histidine kinase-like ATPase, C-terminal domain"/>
    <property type="match status" value="1"/>
</dbReference>
<comment type="caution">
    <text evidence="1">The sequence shown here is derived from an EMBL/GenBank/DDBJ whole genome shotgun (WGS) entry which is preliminary data.</text>
</comment>
<name>A0ABT6ZQA3_9ACTN</name>
<evidence type="ECO:0000313" key="2">
    <source>
        <dbReference type="Proteomes" id="UP001214441"/>
    </source>
</evidence>
<dbReference type="Proteomes" id="UP001214441">
    <property type="component" value="Unassembled WGS sequence"/>
</dbReference>
<proteinExistence type="predicted"/>
<evidence type="ECO:0000313" key="1">
    <source>
        <dbReference type="EMBL" id="MDJ1131242.1"/>
    </source>
</evidence>
<reference evidence="1 2" key="1">
    <citation type="submission" date="2023-05" db="EMBL/GenBank/DDBJ databases">
        <title>Streptantibioticus silvisoli sp. nov., acidotolerant actinomycetes 1 from pine litter.</title>
        <authorList>
            <person name="Swiecimska M."/>
            <person name="Golinska P."/>
            <person name="Sangal V."/>
            <person name="Wachnowicz B."/>
            <person name="Goodfellow M."/>
        </authorList>
    </citation>
    <scope>NUCLEOTIDE SEQUENCE [LARGE SCALE GENOMIC DNA]</scope>
    <source>
        <strain evidence="1 2">DSM 42109</strain>
    </source>
</reference>